<dbReference type="RefSeq" id="WP_281815034.1">
    <property type="nucleotide sequence ID" value="NZ_BRLB01000004.1"/>
</dbReference>
<evidence type="ECO:0008006" key="3">
    <source>
        <dbReference type="Google" id="ProtNLM"/>
    </source>
</evidence>
<sequence>MDIEKKTMEIINLIKNTEEFKNAKDIRSRILKDANLTAMIKNFQSRQAELYRRNLPPQQMELEMKKIADNFERMSSNTIIKDYAQAVQQVQGIIYNSNMTILESIDEELNI</sequence>
<dbReference type="AlphaFoldDB" id="A0A9W5Y935"/>
<dbReference type="EMBL" id="BRLB01000004">
    <property type="protein sequence ID" value="GKX29512.1"/>
    <property type="molecule type" value="Genomic_DNA"/>
</dbReference>
<evidence type="ECO:0000313" key="2">
    <source>
        <dbReference type="Proteomes" id="UP001144256"/>
    </source>
</evidence>
<name>A0A9W5Y935_9FIRM</name>
<dbReference type="SUPFAM" id="SSF158622">
    <property type="entry name" value="YheA/YmcA-like"/>
    <property type="match status" value="1"/>
</dbReference>
<reference evidence="1" key="1">
    <citation type="submission" date="2022-06" db="EMBL/GenBank/DDBJ databases">
        <title>Vallitalea longa sp. nov., an anaerobic bacterium isolated from marine sediment.</title>
        <authorList>
            <person name="Hirano S."/>
            <person name="Terahara T."/>
            <person name="Mori K."/>
            <person name="Hamada M."/>
            <person name="Matsumoto R."/>
            <person name="Kobayashi T."/>
        </authorList>
    </citation>
    <scope>NUCLEOTIDE SEQUENCE</scope>
    <source>
        <strain evidence="1">SH18-1</strain>
    </source>
</reference>
<protein>
    <recommendedName>
        <fullName evidence="3">YlbF family regulator</fullName>
    </recommendedName>
</protein>
<dbReference type="Proteomes" id="UP001144256">
    <property type="component" value="Unassembled WGS sequence"/>
</dbReference>
<accession>A0A9W5Y935</accession>
<proteinExistence type="predicted"/>
<keyword evidence="2" id="KW-1185">Reference proteome</keyword>
<dbReference type="Pfam" id="PF06133">
    <property type="entry name" value="Com_YlbF"/>
    <property type="match status" value="1"/>
</dbReference>
<dbReference type="InterPro" id="IPR023378">
    <property type="entry name" value="YheA/YmcA-like_dom_sf"/>
</dbReference>
<evidence type="ECO:0000313" key="1">
    <source>
        <dbReference type="EMBL" id="GKX29512.1"/>
    </source>
</evidence>
<organism evidence="1 2">
    <name type="scientific">Vallitalea longa</name>
    <dbReference type="NCBI Taxonomy" id="2936439"/>
    <lineage>
        <taxon>Bacteria</taxon>
        <taxon>Bacillati</taxon>
        <taxon>Bacillota</taxon>
        <taxon>Clostridia</taxon>
        <taxon>Lachnospirales</taxon>
        <taxon>Vallitaleaceae</taxon>
        <taxon>Vallitalea</taxon>
    </lineage>
</organism>
<gene>
    <name evidence="1" type="ORF">SH1V18_19920</name>
</gene>
<dbReference type="Gene3D" id="1.20.1500.10">
    <property type="entry name" value="YheA/YmcA-like"/>
    <property type="match status" value="1"/>
</dbReference>
<comment type="caution">
    <text evidence="1">The sequence shown here is derived from an EMBL/GenBank/DDBJ whole genome shotgun (WGS) entry which is preliminary data.</text>
</comment>
<dbReference type="InterPro" id="IPR010368">
    <property type="entry name" value="Com_YlbF"/>
</dbReference>